<reference evidence="2 3" key="1">
    <citation type="submission" date="2019-09" db="EMBL/GenBank/DDBJ databases">
        <title>Genome sequence and assembly of Adhaeribacter sp.</title>
        <authorList>
            <person name="Chhetri G."/>
        </authorList>
    </citation>
    <scope>NUCLEOTIDE SEQUENCE [LARGE SCALE GENOMIC DNA]</scope>
    <source>
        <strain evidence="2 3">DK36</strain>
    </source>
</reference>
<name>A0A5M6CZU5_9BACT</name>
<dbReference type="EMBL" id="VWSF01000029">
    <property type="protein sequence ID" value="KAA5539950.1"/>
    <property type="molecule type" value="Genomic_DNA"/>
</dbReference>
<feature type="transmembrane region" description="Helical" evidence="1">
    <location>
        <begin position="116"/>
        <end position="145"/>
    </location>
</feature>
<comment type="caution">
    <text evidence="2">The sequence shown here is derived from an EMBL/GenBank/DDBJ whole genome shotgun (WGS) entry which is preliminary data.</text>
</comment>
<evidence type="ECO:0000313" key="2">
    <source>
        <dbReference type="EMBL" id="KAA5539950.1"/>
    </source>
</evidence>
<dbReference type="Proteomes" id="UP000323426">
    <property type="component" value="Unassembled WGS sequence"/>
</dbReference>
<feature type="transmembrane region" description="Helical" evidence="1">
    <location>
        <begin position="6"/>
        <end position="26"/>
    </location>
</feature>
<organism evidence="2 3">
    <name type="scientific">Adhaeribacter rhizoryzae</name>
    <dbReference type="NCBI Taxonomy" id="2607907"/>
    <lineage>
        <taxon>Bacteria</taxon>
        <taxon>Pseudomonadati</taxon>
        <taxon>Bacteroidota</taxon>
        <taxon>Cytophagia</taxon>
        <taxon>Cytophagales</taxon>
        <taxon>Hymenobacteraceae</taxon>
        <taxon>Adhaeribacter</taxon>
    </lineage>
</organism>
<keyword evidence="1" id="KW-0472">Membrane</keyword>
<keyword evidence="3" id="KW-1185">Reference proteome</keyword>
<accession>A0A5M6CZU5</accession>
<gene>
    <name evidence="2" type="ORF">F0145_23465</name>
</gene>
<sequence length="177" mass="20191">MKGLENQTYLIAYLISNAVAILMLISAWRWPRVGRLMFLMLFAWACWINWKTVLSAPEVYLDYADLTLSDLYKKFITGWFSEHIQLVVGFIATCQGLIAVSMLLRGKVYTIGLIGGIIFLYAIIPFGVGSAFPATLIMALAMVVLSRGNPDYLWLRNIPYKHPNYRILNQKHHPVIH</sequence>
<evidence type="ECO:0008006" key="4">
    <source>
        <dbReference type="Google" id="ProtNLM"/>
    </source>
</evidence>
<dbReference type="AlphaFoldDB" id="A0A5M6CZU5"/>
<proteinExistence type="predicted"/>
<keyword evidence="1" id="KW-0812">Transmembrane</keyword>
<evidence type="ECO:0000313" key="3">
    <source>
        <dbReference type="Proteomes" id="UP000323426"/>
    </source>
</evidence>
<dbReference type="RefSeq" id="WP_150092620.1">
    <property type="nucleotide sequence ID" value="NZ_VWSF01000029.1"/>
</dbReference>
<protein>
    <recommendedName>
        <fullName evidence="4">DoxX family protein</fullName>
    </recommendedName>
</protein>
<evidence type="ECO:0000256" key="1">
    <source>
        <dbReference type="SAM" id="Phobius"/>
    </source>
</evidence>
<feature type="transmembrane region" description="Helical" evidence="1">
    <location>
        <begin position="84"/>
        <end position="104"/>
    </location>
</feature>
<keyword evidence="1" id="KW-1133">Transmembrane helix</keyword>